<dbReference type="Pfam" id="PF07885">
    <property type="entry name" value="Ion_trans_2"/>
    <property type="match status" value="2"/>
</dbReference>
<evidence type="ECO:0000256" key="9">
    <source>
        <dbReference type="SAM" id="Phobius"/>
    </source>
</evidence>
<dbReference type="SUPFAM" id="SSF81324">
    <property type="entry name" value="Voltage-gated potassium channels"/>
    <property type="match status" value="2"/>
</dbReference>
<protein>
    <recommendedName>
        <fullName evidence="10">Potassium channel domain-containing protein</fullName>
    </recommendedName>
</protein>
<evidence type="ECO:0000259" key="10">
    <source>
        <dbReference type="Pfam" id="PF07885"/>
    </source>
</evidence>
<feature type="transmembrane region" description="Helical" evidence="9">
    <location>
        <begin position="137"/>
        <end position="158"/>
    </location>
</feature>
<evidence type="ECO:0000256" key="3">
    <source>
        <dbReference type="ARBA" id="ARBA00022692"/>
    </source>
</evidence>
<dbReference type="GO" id="GO:0030322">
    <property type="term" value="P:stabilization of membrane potential"/>
    <property type="evidence" value="ECO:0007669"/>
    <property type="project" value="TreeGrafter"/>
</dbReference>
<feature type="transmembrane region" description="Helical" evidence="9">
    <location>
        <begin position="7"/>
        <end position="29"/>
    </location>
</feature>
<comment type="subcellular location">
    <subcellularLocation>
        <location evidence="1">Membrane</location>
        <topology evidence="1">Multi-pass membrane protein</topology>
    </subcellularLocation>
</comment>
<keyword evidence="12" id="KW-1185">Reference proteome</keyword>
<keyword evidence="4 9" id="KW-1133">Transmembrane helix</keyword>
<comment type="caution">
    <text evidence="11">The sequence shown here is derived from an EMBL/GenBank/DDBJ whole genome shotgun (WGS) entry which is preliminary data.</text>
</comment>
<feature type="transmembrane region" description="Helical" evidence="9">
    <location>
        <begin position="215"/>
        <end position="235"/>
    </location>
</feature>
<feature type="transmembrane region" description="Helical" evidence="9">
    <location>
        <begin position="178"/>
        <end position="203"/>
    </location>
</feature>
<evidence type="ECO:0000256" key="7">
    <source>
        <dbReference type="ARBA" id="ARBA00023303"/>
    </source>
</evidence>
<dbReference type="InterPro" id="IPR003280">
    <property type="entry name" value="2pore_dom_K_chnl"/>
</dbReference>
<feature type="domain" description="Potassium channel" evidence="10">
    <location>
        <begin position="103"/>
        <end position="159"/>
    </location>
</feature>
<dbReference type="GO" id="GO:0015271">
    <property type="term" value="F:outward rectifier potassium channel activity"/>
    <property type="evidence" value="ECO:0007669"/>
    <property type="project" value="TreeGrafter"/>
</dbReference>
<proteinExistence type="inferred from homology"/>
<dbReference type="Gene3D" id="1.10.287.70">
    <property type="match status" value="1"/>
</dbReference>
<feature type="domain" description="Potassium channel" evidence="10">
    <location>
        <begin position="194"/>
        <end position="272"/>
    </location>
</feature>
<dbReference type="InterPro" id="IPR013099">
    <property type="entry name" value="K_chnl_dom"/>
</dbReference>
<evidence type="ECO:0000313" key="11">
    <source>
        <dbReference type="EMBL" id="CAH0110307.1"/>
    </source>
</evidence>
<dbReference type="PRINTS" id="PR01333">
    <property type="entry name" value="2POREKCHANEL"/>
</dbReference>
<keyword evidence="3 8" id="KW-0812">Transmembrane</keyword>
<dbReference type="EMBL" id="CAKKLH010000302">
    <property type="protein sequence ID" value="CAH0110307.1"/>
    <property type="molecule type" value="Genomic_DNA"/>
</dbReference>
<evidence type="ECO:0000256" key="6">
    <source>
        <dbReference type="ARBA" id="ARBA00023136"/>
    </source>
</evidence>
<reference evidence="11" key="1">
    <citation type="submission" date="2021-11" db="EMBL/GenBank/DDBJ databases">
        <authorList>
            <person name="Schell T."/>
        </authorList>
    </citation>
    <scope>NUCLEOTIDE SEQUENCE</scope>
    <source>
        <strain evidence="11">M5</strain>
    </source>
</reference>
<evidence type="ECO:0000256" key="8">
    <source>
        <dbReference type="RuleBase" id="RU003857"/>
    </source>
</evidence>
<dbReference type="Proteomes" id="UP000789390">
    <property type="component" value="Unassembled WGS sequence"/>
</dbReference>
<evidence type="ECO:0000256" key="2">
    <source>
        <dbReference type="ARBA" id="ARBA00022448"/>
    </source>
</evidence>
<dbReference type="AlphaFoldDB" id="A0A8J2S4C3"/>
<evidence type="ECO:0000313" key="12">
    <source>
        <dbReference type="Proteomes" id="UP000789390"/>
    </source>
</evidence>
<gene>
    <name evidence="11" type="ORF">DGAL_LOCUS13870</name>
</gene>
<evidence type="ECO:0000256" key="4">
    <source>
        <dbReference type="ARBA" id="ARBA00022989"/>
    </source>
</evidence>
<keyword evidence="6 9" id="KW-0472">Membrane</keyword>
<keyword evidence="7 8" id="KW-0407">Ion channel</keyword>
<evidence type="ECO:0000256" key="1">
    <source>
        <dbReference type="ARBA" id="ARBA00004141"/>
    </source>
</evidence>
<dbReference type="PANTHER" id="PTHR11003">
    <property type="entry name" value="POTASSIUM CHANNEL, SUBFAMILY K"/>
    <property type="match status" value="1"/>
</dbReference>
<evidence type="ECO:0000256" key="5">
    <source>
        <dbReference type="ARBA" id="ARBA00023065"/>
    </source>
</evidence>
<name>A0A8J2S4C3_9CRUS</name>
<organism evidence="11 12">
    <name type="scientific">Daphnia galeata</name>
    <dbReference type="NCBI Taxonomy" id="27404"/>
    <lineage>
        <taxon>Eukaryota</taxon>
        <taxon>Metazoa</taxon>
        <taxon>Ecdysozoa</taxon>
        <taxon>Arthropoda</taxon>
        <taxon>Crustacea</taxon>
        <taxon>Branchiopoda</taxon>
        <taxon>Diplostraca</taxon>
        <taxon>Cladocera</taxon>
        <taxon>Anomopoda</taxon>
        <taxon>Daphniidae</taxon>
        <taxon>Daphnia</taxon>
    </lineage>
</organism>
<sequence length="346" mass="39684">MGWKSSLAIKFHLGFWFYLVGGGAVYYYIEDPLYHLPPQPKTMTINATFCQHLVNLVENYIRNIVNVPLEPNDSTVRKKVTRDSCNDLTNSGKSEENGNHDVAWEFSSALFLCMTILTTIGYGCFSPNSSWGKVFCIFYGLIGIPICGILLANTSDYFSNGFLRLYKQRQSKQQRDKWHGIFIAAIIFLLPGLVVFFFIPAATFTYLEDWSYLDATYFSFVTLTTIGFGDIIAAQETNYPQLWLYRIGWIVWVMLGIAYWVTIISFITKALRSKRLRERWEKTSHAISLQAKEMRRIVKQLSTNDLNGNFAFTALKSKIAFDFSSKLSTFIGSIRAERKRQPPPDE</sequence>
<dbReference type="PANTHER" id="PTHR11003:SF338">
    <property type="entry name" value="PROTEIN CBG03693"/>
    <property type="match status" value="1"/>
</dbReference>
<accession>A0A8J2S4C3</accession>
<dbReference type="GO" id="GO:0022841">
    <property type="term" value="F:potassium ion leak channel activity"/>
    <property type="evidence" value="ECO:0007669"/>
    <property type="project" value="TreeGrafter"/>
</dbReference>
<comment type="similarity">
    <text evidence="8">Belongs to the two pore domain potassium channel (TC 1.A.1.8) family.</text>
</comment>
<keyword evidence="2 8" id="KW-0813">Transport</keyword>
<dbReference type="OrthoDB" id="297496at2759"/>
<dbReference type="GO" id="GO:0005886">
    <property type="term" value="C:plasma membrane"/>
    <property type="evidence" value="ECO:0007669"/>
    <property type="project" value="TreeGrafter"/>
</dbReference>
<feature type="transmembrane region" description="Helical" evidence="9">
    <location>
        <begin position="106"/>
        <end position="125"/>
    </location>
</feature>
<keyword evidence="5 8" id="KW-0406">Ion transport</keyword>
<feature type="transmembrane region" description="Helical" evidence="9">
    <location>
        <begin position="247"/>
        <end position="267"/>
    </location>
</feature>